<evidence type="ECO:0000313" key="9">
    <source>
        <dbReference type="EMBL" id="TWU33779.1"/>
    </source>
</evidence>
<dbReference type="HAMAP" id="MF_01334">
    <property type="entry name" value="Ribosomal_bL25_CTC"/>
    <property type="match status" value="1"/>
</dbReference>
<gene>
    <name evidence="5 9" type="primary">rplY</name>
    <name evidence="5" type="synonym">ctc</name>
    <name evidence="9" type="ORF">Poly41_47770</name>
</gene>
<sequence>MADVLQVEKREQLGSRATRRLRQSGRVPAVLYGHGQETESLSVSLDQVKALLRHRARTVSLTGAVKETAMLCDMQWDPLGIDVLHMDLMRVNLSEKVEVTVMIQVHGEPVGVREGGVLIENRHDVDIRCSAGGIPENLRIDVTELAIGDTLTAADLVLPEGVELMTPADSPVVHVEEVRSEEPETEIGDVAVEPDVISKGGPKEGEEED</sequence>
<dbReference type="InterPro" id="IPR001021">
    <property type="entry name" value="Ribosomal_bL25_long"/>
</dbReference>
<evidence type="ECO:0000259" key="8">
    <source>
        <dbReference type="Pfam" id="PF14693"/>
    </source>
</evidence>
<dbReference type="InterPro" id="IPR037121">
    <property type="entry name" value="Ribosomal_bL25_C"/>
</dbReference>
<feature type="domain" description="Large ribosomal subunit protein bL25 beta" evidence="8">
    <location>
        <begin position="96"/>
        <end position="177"/>
    </location>
</feature>
<dbReference type="Proteomes" id="UP000319143">
    <property type="component" value="Unassembled WGS sequence"/>
</dbReference>
<dbReference type="Pfam" id="PF01386">
    <property type="entry name" value="Ribosomal_L25p"/>
    <property type="match status" value="1"/>
</dbReference>
<dbReference type="OrthoDB" id="9790002at2"/>
<comment type="caution">
    <text evidence="9">The sequence shown here is derived from an EMBL/GenBank/DDBJ whole genome shotgun (WGS) entry which is preliminary data.</text>
</comment>
<keyword evidence="3 5" id="KW-0689">Ribosomal protein</keyword>
<evidence type="ECO:0000256" key="4">
    <source>
        <dbReference type="ARBA" id="ARBA00023274"/>
    </source>
</evidence>
<dbReference type="AlphaFoldDB" id="A0A5C6DFN2"/>
<dbReference type="PANTHER" id="PTHR33284:SF1">
    <property type="entry name" value="RIBOSOMAL PROTEIN L25_GLN-TRNA SYNTHETASE, ANTI-CODON-BINDING DOMAIN-CONTAINING PROTEIN"/>
    <property type="match status" value="1"/>
</dbReference>
<dbReference type="CDD" id="cd00495">
    <property type="entry name" value="Ribosomal_L25_TL5_CTC"/>
    <property type="match status" value="1"/>
</dbReference>
<keyword evidence="2 5" id="KW-0694">RNA-binding</keyword>
<proteinExistence type="inferred from homology"/>
<dbReference type="SUPFAM" id="SSF50715">
    <property type="entry name" value="Ribosomal protein L25-like"/>
    <property type="match status" value="1"/>
</dbReference>
<comment type="function">
    <text evidence="5">This is one of the proteins that binds to the 5S RNA in the ribosome where it forms part of the central protuberance.</text>
</comment>
<dbReference type="InterPro" id="IPR020056">
    <property type="entry name" value="Rbsml_bL25/Gln-tRNA_synth_N"/>
</dbReference>
<evidence type="ECO:0000313" key="10">
    <source>
        <dbReference type="Proteomes" id="UP000319143"/>
    </source>
</evidence>
<evidence type="ECO:0000256" key="3">
    <source>
        <dbReference type="ARBA" id="ARBA00022980"/>
    </source>
</evidence>
<reference evidence="9 10" key="1">
    <citation type="submission" date="2019-02" db="EMBL/GenBank/DDBJ databases">
        <title>Deep-cultivation of Planctomycetes and their phenomic and genomic characterization uncovers novel biology.</title>
        <authorList>
            <person name="Wiegand S."/>
            <person name="Jogler M."/>
            <person name="Boedeker C."/>
            <person name="Pinto D."/>
            <person name="Vollmers J."/>
            <person name="Rivas-Marin E."/>
            <person name="Kohn T."/>
            <person name="Peeters S.H."/>
            <person name="Heuer A."/>
            <person name="Rast P."/>
            <person name="Oberbeckmann S."/>
            <person name="Bunk B."/>
            <person name="Jeske O."/>
            <person name="Meyerdierks A."/>
            <person name="Storesund J.E."/>
            <person name="Kallscheuer N."/>
            <person name="Luecker S."/>
            <person name="Lage O.M."/>
            <person name="Pohl T."/>
            <person name="Merkel B.J."/>
            <person name="Hornburger P."/>
            <person name="Mueller R.-W."/>
            <person name="Bruemmer F."/>
            <person name="Labrenz M."/>
            <person name="Spormann A.M."/>
            <person name="Op Den Camp H."/>
            <person name="Overmann J."/>
            <person name="Amann R."/>
            <person name="Jetten M.S.M."/>
            <person name="Mascher T."/>
            <person name="Medema M.H."/>
            <person name="Devos D.P."/>
            <person name="Kaster A.-K."/>
            <person name="Ovreas L."/>
            <person name="Rohde M."/>
            <person name="Galperin M.Y."/>
            <person name="Jogler C."/>
        </authorList>
    </citation>
    <scope>NUCLEOTIDE SEQUENCE [LARGE SCALE GENOMIC DNA]</scope>
    <source>
        <strain evidence="9 10">Poly41</strain>
    </source>
</reference>
<dbReference type="Gene3D" id="2.40.240.10">
    <property type="entry name" value="Ribosomal Protein L25, Chain P"/>
    <property type="match status" value="1"/>
</dbReference>
<dbReference type="InterPro" id="IPR011035">
    <property type="entry name" value="Ribosomal_bL25/Gln-tRNA_synth"/>
</dbReference>
<comment type="similarity">
    <text evidence="5">Belongs to the bacterial ribosomal protein bL25 family. CTC subfamily.</text>
</comment>
<dbReference type="GO" id="GO:0003735">
    <property type="term" value="F:structural constituent of ribosome"/>
    <property type="evidence" value="ECO:0007669"/>
    <property type="project" value="InterPro"/>
</dbReference>
<dbReference type="GO" id="GO:0006412">
    <property type="term" value="P:translation"/>
    <property type="evidence" value="ECO:0007669"/>
    <property type="project" value="UniProtKB-UniRule"/>
</dbReference>
<evidence type="ECO:0000256" key="5">
    <source>
        <dbReference type="HAMAP-Rule" id="MF_01334"/>
    </source>
</evidence>
<dbReference type="InterPro" id="IPR029751">
    <property type="entry name" value="Ribosomal_L25_dom"/>
</dbReference>
<dbReference type="EMBL" id="SJPV01000009">
    <property type="protein sequence ID" value="TWU33779.1"/>
    <property type="molecule type" value="Genomic_DNA"/>
</dbReference>
<keyword evidence="1 5" id="KW-0699">rRNA-binding</keyword>
<dbReference type="GO" id="GO:0022625">
    <property type="term" value="C:cytosolic large ribosomal subunit"/>
    <property type="evidence" value="ECO:0007669"/>
    <property type="project" value="TreeGrafter"/>
</dbReference>
<evidence type="ECO:0000256" key="6">
    <source>
        <dbReference type="SAM" id="MobiDB-lite"/>
    </source>
</evidence>
<dbReference type="GO" id="GO:0008097">
    <property type="term" value="F:5S rRNA binding"/>
    <property type="evidence" value="ECO:0007669"/>
    <property type="project" value="InterPro"/>
</dbReference>
<keyword evidence="10" id="KW-1185">Reference proteome</keyword>
<name>A0A5C6DFN2_9BACT</name>
<protein>
    <recommendedName>
        <fullName evidence="5">Large ribosomal subunit protein bL25</fullName>
    </recommendedName>
    <alternativeName>
        <fullName evidence="5">General stress protein CTC</fullName>
    </alternativeName>
</protein>
<dbReference type="Pfam" id="PF14693">
    <property type="entry name" value="Ribosomal_TL5_C"/>
    <property type="match status" value="1"/>
</dbReference>
<accession>A0A5C6DFN2</accession>
<organism evidence="9 10">
    <name type="scientific">Novipirellula artificiosorum</name>
    <dbReference type="NCBI Taxonomy" id="2528016"/>
    <lineage>
        <taxon>Bacteria</taxon>
        <taxon>Pseudomonadati</taxon>
        <taxon>Planctomycetota</taxon>
        <taxon>Planctomycetia</taxon>
        <taxon>Pirellulales</taxon>
        <taxon>Pirellulaceae</taxon>
        <taxon>Novipirellula</taxon>
    </lineage>
</organism>
<comment type="subunit">
    <text evidence="5">Part of the 50S ribosomal subunit; part of the 5S rRNA/L5/L18/L25 subcomplex. Contacts the 5S rRNA. Binds to the 5S rRNA independently of L5 and L18.</text>
</comment>
<evidence type="ECO:0000259" key="7">
    <source>
        <dbReference type="Pfam" id="PF01386"/>
    </source>
</evidence>
<feature type="region of interest" description="Disordered" evidence="6">
    <location>
        <begin position="177"/>
        <end position="209"/>
    </location>
</feature>
<dbReference type="PANTHER" id="PTHR33284">
    <property type="entry name" value="RIBOSOMAL PROTEIN L25/GLN-TRNA SYNTHETASE, ANTI-CODON-BINDING DOMAIN-CONTAINING PROTEIN"/>
    <property type="match status" value="1"/>
</dbReference>
<dbReference type="NCBIfam" id="TIGR00731">
    <property type="entry name" value="bL25_bact_ctc"/>
    <property type="match status" value="1"/>
</dbReference>
<dbReference type="Gene3D" id="2.170.120.20">
    <property type="entry name" value="Ribosomal protein L25, beta domain"/>
    <property type="match status" value="1"/>
</dbReference>
<dbReference type="InterPro" id="IPR020930">
    <property type="entry name" value="Ribosomal_uL5_bac-type"/>
</dbReference>
<evidence type="ECO:0000256" key="1">
    <source>
        <dbReference type="ARBA" id="ARBA00022730"/>
    </source>
</evidence>
<dbReference type="InterPro" id="IPR020057">
    <property type="entry name" value="Ribosomal_bL25_b-dom"/>
</dbReference>
<keyword evidence="4 5" id="KW-0687">Ribonucleoprotein</keyword>
<dbReference type="RefSeq" id="WP_146529159.1">
    <property type="nucleotide sequence ID" value="NZ_SJPV01000009.1"/>
</dbReference>
<evidence type="ECO:0000256" key="2">
    <source>
        <dbReference type="ARBA" id="ARBA00022884"/>
    </source>
</evidence>
<feature type="domain" description="Large ribosomal subunit protein bL25 L25" evidence="7">
    <location>
        <begin position="5"/>
        <end position="88"/>
    </location>
</feature>